<protein>
    <submittedName>
        <fullName evidence="1">Uncharacterized protein</fullName>
    </submittedName>
</protein>
<dbReference type="AlphaFoldDB" id="A0AAV3P3W6"/>
<organism evidence="1 2">
    <name type="scientific">Lithospermum erythrorhizon</name>
    <name type="common">Purple gromwell</name>
    <name type="synonym">Lithospermum officinale var. erythrorhizon</name>
    <dbReference type="NCBI Taxonomy" id="34254"/>
    <lineage>
        <taxon>Eukaryota</taxon>
        <taxon>Viridiplantae</taxon>
        <taxon>Streptophyta</taxon>
        <taxon>Embryophyta</taxon>
        <taxon>Tracheophyta</taxon>
        <taxon>Spermatophyta</taxon>
        <taxon>Magnoliopsida</taxon>
        <taxon>eudicotyledons</taxon>
        <taxon>Gunneridae</taxon>
        <taxon>Pentapetalae</taxon>
        <taxon>asterids</taxon>
        <taxon>lamiids</taxon>
        <taxon>Boraginales</taxon>
        <taxon>Boraginaceae</taxon>
        <taxon>Boraginoideae</taxon>
        <taxon>Lithospermeae</taxon>
        <taxon>Lithospermum</taxon>
    </lineage>
</organism>
<comment type="caution">
    <text evidence="1">The sequence shown here is derived from an EMBL/GenBank/DDBJ whole genome shotgun (WGS) entry which is preliminary data.</text>
</comment>
<dbReference type="EMBL" id="BAABME010031572">
    <property type="protein sequence ID" value="GAA0146259.1"/>
    <property type="molecule type" value="Genomic_DNA"/>
</dbReference>
<keyword evidence="2" id="KW-1185">Reference proteome</keyword>
<name>A0AAV3P3W6_LITER</name>
<sequence length="49" mass="5382">MAGKAVEVIVKEIKGGELLAYTDSDFAGDKKDRKSTCGYIFLISEEEII</sequence>
<reference evidence="1 2" key="1">
    <citation type="submission" date="2024-01" db="EMBL/GenBank/DDBJ databases">
        <title>The complete chloroplast genome sequence of Lithospermum erythrorhizon: insights into the phylogenetic relationship among Boraginaceae species and the maternal lineages of purple gromwells.</title>
        <authorList>
            <person name="Okada T."/>
            <person name="Watanabe K."/>
        </authorList>
    </citation>
    <scope>NUCLEOTIDE SEQUENCE [LARGE SCALE GENOMIC DNA]</scope>
</reference>
<evidence type="ECO:0000313" key="2">
    <source>
        <dbReference type="Proteomes" id="UP001454036"/>
    </source>
</evidence>
<accession>A0AAV3P3W6</accession>
<dbReference type="Proteomes" id="UP001454036">
    <property type="component" value="Unassembled WGS sequence"/>
</dbReference>
<evidence type="ECO:0000313" key="1">
    <source>
        <dbReference type="EMBL" id="GAA0146259.1"/>
    </source>
</evidence>
<gene>
    <name evidence="1" type="ORF">LIER_42901</name>
</gene>
<proteinExistence type="predicted"/>